<dbReference type="Proteomes" id="UP001185012">
    <property type="component" value="Unassembled WGS sequence"/>
</dbReference>
<evidence type="ECO:0000313" key="2">
    <source>
        <dbReference type="Proteomes" id="UP001185012"/>
    </source>
</evidence>
<protein>
    <submittedName>
        <fullName evidence="1">Uncharacterized protein</fullName>
    </submittedName>
</protein>
<dbReference type="RefSeq" id="WP_309864859.1">
    <property type="nucleotide sequence ID" value="NZ_JAVDQG010000003.1"/>
</dbReference>
<comment type="caution">
    <text evidence="1">The sequence shown here is derived from an EMBL/GenBank/DDBJ whole genome shotgun (WGS) entry which is preliminary data.</text>
</comment>
<organism evidence="1 2">
    <name type="scientific">Desmospora profundinema</name>
    <dbReference type="NCBI Taxonomy" id="1571184"/>
    <lineage>
        <taxon>Bacteria</taxon>
        <taxon>Bacillati</taxon>
        <taxon>Bacillota</taxon>
        <taxon>Bacilli</taxon>
        <taxon>Bacillales</taxon>
        <taxon>Thermoactinomycetaceae</taxon>
        <taxon>Desmospora</taxon>
    </lineage>
</organism>
<accession>A0ABU1IM06</accession>
<gene>
    <name evidence="1" type="ORF">JOE21_001804</name>
</gene>
<sequence length="53" mass="5807">MTGKLNGIHMARGLFPLLMVVFSANQIGSSLGEEAWLGWGEMVRSGAWDFFCS</sequence>
<reference evidence="1 2" key="1">
    <citation type="submission" date="2023-07" db="EMBL/GenBank/DDBJ databases">
        <title>Genomic Encyclopedia of Type Strains, Phase IV (KMG-IV): sequencing the most valuable type-strain genomes for metagenomic binning, comparative biology and taxonomic classification.</title>
        <authorList>
            <person name="Goeker M."/>
        </authorList>
    </citation>
    <scope>NUCLEOTIDE SEQUENCE [LARGE SCALE GENOMIC DNA]</scope>
    <source>
        <strain evidence="1 2">DSM 45903</strain>
    </source>
</reference>
<name>A0ABU1IM06_9BACL</name>
<dbReference type="EMBL" id="JAVDQG010000003">
    <property type="protein sequence ID" value="MDR6225806.1"/>
    <property type="molecule type" value="Genomic_DNA"/>
</dbReference>
<keyword evidence="2" id="KW-1185">Reference proteome</keyword>
<proteinExistence type="predicted"/>
<evidence type="ECO:0000313" key="1">
    <source>
        <dbReference type="EMBL" id="MDR6225806.1"/>
    </source>
</evidence>